<dbReference type="EMBL" id="JAVRJZ010000018">
    <property type="protein sequence ID" value="KAK2708614.1"/>
    <property type="molecule type" value="Genomic_DNA"/>
</dbReference>
<evidence type="ECO:0000313" key="1">
    <source>
        <dbReference type="EMBL" id="KAK2708614.1"/>
    </source>
</evidence>
<dbReference type="Proteomes" id="UP001187531">
    <property type="component" value="Unassembled WGS sequence"/>
</dbReference>
<keyword evidence="2" id="KW-1185">Reference proteome</keyword>
<sequence>MFYTFRDYTLSVNSRIIIGFVKHVYKAYFEVKLGKPRLVLRTADSAQDVRVIPRTVDKGCKNFTEGWDFDGLEGAVGPFVVFLLLWHKRYWHQLDESTQPQVPELPSACCLAARCEENPAPVFIELPDTETRPPIQTREDIQKRSVKHTMV</sequence>
<dbReference type="AlphaFoldDB" id="A0AA88L059"/>
<gene>
    <name evidence="1" type="ORF">QYM36_014271</name>
</gene>
<proteinExistence type="predicted"/>
<name>A0AA88L059_ARTSF</name>
<organism evidence="1 2">
    <name type="scientific">Artemia franciscana</name>
    <name type="common">Brine shrimp</name>
    <name type="synonym">Artemia sanfranciscana</name>
    <dbReference type="NCBI Taxonomy" id="6661"/>
    <lineage>
        <taxon>Eukaryota</taxon>
        <taxon>Metazoa</taxon>
        <taxon>Ecdysozoa</taxon>
        <taxon>Arthropoda</taxon>
        <taxon>Crustacea</taxon>
        <taxon>Branchiopoda</taxon>
        <taxon>Anostraca</taxon>
        <taxon>Artemiidae</taxon>
        <taxon>Artemia</taxon>
    </lineage>
</organism>
<protein>
    <submittedName>
        <fullName evidence="1">Uncharacterized protein</fullName>
    </submittedName>
</protein>
<evidence type="ECO:0000313" key="2">
    <source>
        <dbReference type="Proteomes" id="UP001187531"/>
    </source>
</evidence>
<reference evidence="1" key="1">
    <citation type="submission" date="2023-07" db="EMBL/GenBank/DDBJ databases">
        <title>Chromosome-level genome assembly of Artemia franciscana.</title>
        <authorList>
            <person name="Jo E."/>
        </authorList>
    </citation>
    <scope>NUCLEOTIDE SEQUENCE</scope>
    <source>
        <tissue evidence="1">Whole body</tissue>
    </source>
</reference>
<comment type="caution">
    <text evidence="1">The sequence shown here is derived from an EMBL/GenBank/DDBJ whole genome shotgun (WGS) entry which is preliminary data.</text>
</comment>
<accession>A0AA88L059</accession>